<reference evidence="3 4" key="1">
    <citation type="journal article" date="2015" name="Stand. Genomic Sci.">
        <title>Genomic Encyclopedia of Bacterial and Archaeal Type Strains, Phase III: the genomes of soil and plant-associated and newly described type strains.</title>
        <authorList>
            <person name="Whitman W.B."/>
            <person name="Woyke T."/>
            <person name="Klenk H.P."/>
            <person name="Zhou Y."/>
            <person name="Lilburn T.G."/>
            <person name="Beck B.J."/>
            <person name="De Vos P."/>
            <person name="Vandamme P."/>
            <person name="Eisen J.A."/>
            <person name="Garrity G."/>
            <person name="Hugenholtz P."/>
            <person name="Kyrpides N.C."/>
        </authorList>
    </citation>
    <scope>NUCLEOTIDE SEQUENCE [LARGE SCALE GENOMIC DNA]</scope>
    <source>
        <strain evidence="3 4">CGMCC 1.7271</strain>
    </source>
</reference>
<name>A0A562SXC6_9BACT</name>
<organism evidence="3 4">
    <name type="scientific">Lacibacter cauensis</name>
    <dbReference type="NCBI Taxonomy" id="510947"/>
    <lineage>
        <taxon>Bacteria</taxon>
        <taxon>Pseudomonadati</taxon>
        <taxon>Bacteroidota</taxon>
        <taxon>Chitinophagia</taxon>
        <taxon>Chitinophagales</taxon>
        <taxon>Chitinophagaceae</taxon>
        <taxon>Lacibacter</taxon>
    </lineage>
</organism>
<evidence type="ECO:0000256" key="1">
    <source>
        <dbReference type="SAM" id="MobiDB-lite"/>
    </source>
</evidence>
<keyword evidence="4" id="KW-1185">Reference proteome</keyword>
<protein>
    <submittedName>
        <fullName evidence="3">Relaxase/mobilization nuclease-like protein</fullName>
    </submittedName>
</protein>
<dbReference type="EMBL" id="VLLE01000002">
    <property type="protein sequence ID" value="TWI85892.1"/>
    <property type="molecule type" value="Genomic_DNA"/>
</dbReference>
<dbReference type="OrthoDB" id="915634at2"/>
<accession>A0A562SXC6</accession>
<sequence>MVAKITIPKSIEAALNYNEKKVQKAIAYCLHAANYLKDAKDMDFYQKLAGFERLNSLNERASTKTLHVSLNFDPSEKLAESKLLQIAFDYMQKIGFGEQPYLVYKHEDAGHPHIHIVTTTIKNDGSRINTHNIGRNQSEKARKEIEKQYGLIRAEKQQQLRNPRIKPVDAEKVVYGKSETKRSISNVVGAVFSSYKFCSLPEFNAALKQFHVVADRGKEEGRIYKNRGLVYRVLDADGNKVGVPIKASSISCKPILDNLEKKFTANQTAKESLKPFVKVKLDECLALSPVSIKELMNYLKQKNIYTVLRQNAEGRLYGITFVDNQNKCVFNGSDLGKGYSVAAIQSNLSNHPIENAIRQDEKESSHSPGSAGKGMQISKDKEKTVIVSASKENLLDVLLTAKEQFGNTPYSLLKKKRKKKRTNPNS</sequence>
<evidence type="ECO:0000313" key="3">
    <source>
        <dbReference type="EMBL" id="TWI85892.1"/>
    </source>
</evidence>
<evidence type="ECO:0000259" key="2">
    <source>
        <dbReference type="Pfam" id="PF03432"/>
    </source>
</evidence>
<feature type="region of interest" description="Disordered" evidence="1">
    <location>
        <begin position="358"/>
        <end position="380"/>
    </location>
</feature>
<proteinExistence type="predicted"/>
<comment type="caution">
    <text evidence="3">The sequence shown here is derived from an EMBL/GenBank/DDBJ whole genome shotgun (WGS) entry which is preliminary data.</text>
</comment>
<dbReference type="InterPro" id="IPR005094">
    <property type="entry name" value="Endonuclease_MobA/VirD2"/>
</dbReference>
<evidence type="ECO:0000313" key="4">
    <source>
        <dbReference type="Proteomes" id="UP000316167"/>
    </source>
</evidence>
<dbReference type="Pfam" id="PF03432">
    <property type="entry name" value="Relaxase"/>
    <property type="match status" value="1"/>
</dbReference>
<dbReference type="AlphaFoldDB" id="A0A562SXC6"/>
<dbReference type="Proteomes" id="UP000316167">
    <property type="component" value="Unassembled WGS sequence"/>
</dbReference>
<gene>
    <name evidence="3" type="ORF">IQ13_1061</name>
</gene>
<dbReference type="RefSeq" id="WP_144884981.1">
    <property type="nucleotide sequence ID" value="NZ_VLLE01000002.1"/>
</dbReference>
<feature type="domain" description="MobA/VirD2-like nuclease" evidence="2">
    <location>
        <begin position="30"/>
        <end position="151"/>
    </location>
</feature>